<evidence type="ECO:0000313" key="3">
    <source>
        <dbReference type="RefSeq" id="XP_039246405.1"/>
    </source>
</evidence>
<sequence length="301" mass="32300">MGHRHRDTGTAGHRERERRTKSSSKESPNKSQTRARRYSRCCCRCCCRSAGAVGPLVRLSVPRWPPRAPGAAPAAPLPTSPGRSHGAPLPPAPRQDHGLLELLHFSSTSWLPSLQLPAAARTPSRPLGPRCCRFLPGQPGSALAPQLWQGLCSVRSPGTSGQRQAEPAPGEGRAGASAGEMQPFGGCSRSWEKPSERPRPGEVPARVHLQLGAAQALQQRFGHLGGTPRVGRSRPGTGTAKGSSWRTDRIRGHELLAQLRQCGPVCPAWEPPFWGNLPHIPPETTNPPKYSPGSPNDPKSQ</sequence>
<proteinExistence type="predicted"/>
<feature type="region of interest" description="Disordered" evidence="1">
    <location>
        <begin position="1"/>
        <end position="32"/>
    </location>
</feature>
<feature type="region of interest" description="Disordered" evidence="1">
    <location>
        <begin position="67"/>
        <end position="96"/>
    </location>
</feature>
<reference evidence="3" key="1">
    <citation type="submission" date="2025-08" db="UniProtKB">
        <authorList>
            <consortium name="RefSeq"/>
        </authorList>
    </citation>
    <scope>IDENTIFICATION</scope>
    <source>
        <tissue evidence="3">Muscle</tissue>
    </source>
</reference>
<protein>
    <submittedName>
        <fullName evidence="3">Translation initiation factor IF-2-like</fullName>
    </submittedName>
</protein>
<feature type="region of interest" description="Disordered" evidence="1">
    <location>
        <begin position="154"/>
        <end position="202"/>
    </location>
</feature>
<dbReference type="RefSeq" id="XP_039246405.1">
    <property type="nucleotide sequence ID" value="XM_039390471.1"/>
</dbReference>
<dbReference type="GeneID" id="120325101"/>
<feature type="region of interest" description="Disordered" evidence="1">
    <location>
        <begin position="275"/>
        <end position="301"/>
    </location>
</feature>
<feature type="region of interest" description="Disordered" evidence="1">
    <location>
        <begin position="223"/>
        <end position="245"/>
    </location>
</feature>
<organism evidence="2 3">
    <name type="scientific">Pipra filicauda</name>
    <name type="common">Wire-tailed manakin</name>
    <dbReference type="NCBI Taxonomy" id="649802"/>
    <lineage>
        <taxon>Eukaryota</taxon>
        <taxon>Metazoa</taxon>
        <taxon>Chordata</taxon>
        <taxon>Craniata</taxon>
        <taxon>Vertebrata</taxon>
        <taxon>Euteleostomi</taxon>
        <taxon>Archelosauria</taxon>
        <taxon>Archosauria</taxon>
        <taxon>Dinosauria</taxon>
        <taxon>Saurischia</taxon>
        <taxon>Theropoda</taxon>
        <taxon>Coelurosauria</taxon>
        <taxon>Aves</taxon>
        <taxon>Neognathae</taxon>
        <taxon>Neoaves</taxon>
        <taxon>Telluraves</taxon>
        <taxon>Australaves</taxon>
        <taxon>Passeriformes</taxon>
        <taxon>Pipridae</taxon>
        <taxon>Pipra</taxon>
    </lineage>
</organism>
<accession>A0A7R5L0M9</accession>
<gene>
    <name evidence="3" type="primary">LOC120325101</name>
</gene>
<feature type="compositionally biased region" description="Basic and acidic residues" evidence="1">
    <location>
        <begin position="12"/>
        <end position="28"/>
    </location>
</feature>
<feature type="compositionally biased region" description="Basic and acidic residues" evidence="1">
    <location>
        <begin position="190"/>
        <end position="200"/>
    </location>
</feature>
<dbReference type="AlphaFoldDB" id="A0A7R5L0M9"/>
<dbReference type="InParanoid" id="A0A7R5L0M9"/>
<keyword evidence="2" id="KW-1185">Reference proteome</keyword>
<evidence type="ECO:0000313" key="2">
    <source>
        <dbReference type="Proteomes" id="UP000504627"/>
    </source>
</evidence>
<name>A0A7R5L0M9_9PASS</name>
<feature type="compositionally biased region" description="Low complexity" evidence="1">
    <location>
        <begin position="165"/>
        <end position="180"/>
    </location>
</feature>
<dbReference type="Proteomes" id="UP000504627">
    <property type="component" value="Unplaced"/>
</dbReference>
<evidence type="ECO:0000256" key="1">
    <source>
        <dbReference type="SAM" id="MobiDB-lite"/>
    </source>
</evidence>